<reference evidence="1" key="1">
    <citation type="submission" date="2021-02" db="EMBL/GenBank/DDBJ databases">
        <authorList>
            <person name="Dougan E. K."/>
            <person name="Rhodes N."/>
            <person name="Thang M."/>
            <person name="Chan C."/>
        </authorList>
    </citation>
    <scope>NUCLEOTIDE SEQUENCE</scope>
</reference>
<accession>A0A813IYY2</accession>
<organism evidence="1 2">
    <name type="scientific">Polarella glacialis</name>
    <name type="common">Dinoflagellate</name>
    <dbReference type="NCBI Taxonomy" id="89957"/>
    <lineage>
        <taxon>Eukaryota</taxon>
        <taxon>Sar</taxon>
        <taxon>Alveolata</taxon>
        <taxon>Dinophyceae</taxon>
        <taxon>Suessiales</taxon>
        <taxon>Suessiaceae</taxon>
        <taxon>Polarella</taxon>
    </lineage>
</organism>
<name>A0A813IYY2_POLGL</name>
<sequence>MRAGQGLYSLVASLQVALAHTRQSVVVPPLSVNASLARWPTEAYAFSGAGSLFRRACAALQDAEDSLRQGGSPRSLQVQMPMPASEGIEQIEEFGVVIPWPGSKGLGNQLAHFMAAHILGIVAQLPLNLTLTGGRHRALRSALRDAPFDPQLVFLWLLQHRPRISERSNAVASSGSLASSFMLCRKCQRHELNVHHCNMRGWRELGNAWRSWASPLMQRPGSSCARWKREQQGAEDDSAAGGTVAIHFRCGKNLALSHRDMGFVTLATYRRLLQRHRPRRIRLVSSCIDTGAPNRCSLCKDLTHGVARLLEKSFSDSTVDVIWNQPVMDDFVTLACSPMTFCSPSTFCFFPALLAPYALLPRTSILFAGTALPLGPSVEWYELSGEHEMLSAATIRAWGPMSFAEKAERILSQLA</sequence>
<protein>
    <submittedName>
        <fullName evidence="1">Uncharacterized protein</fullName>
    </submittedName>
</protein>
<dbReference type="Proteomes" id="UP000626109">
    <property type="component" value="Unassembled WGS sequence"/>
</dbReference>
<comment type="caution">
    <text evidence="1">The sequence shown here is derived from an EMBL/GenBank/DDBJ whole genome shotgun (WGS) entry which is preliminary data.</text>
</comment>
<gene>
    <name evidence="1" type="ORF">PGLA2088_LOCUS13891</name>
</gene>
<dbReference type="EMBL" id="CAJNNW010016811">
    <property type="protein sequence ID" value="CAE8659809.1"/>
    <property type="molecule type" value="Genomic_DNA"/>
</dbReference>
<dbReference type="AlphaFoldDB" id="A0A813IYY2"/>
<evidence type="ECO:0000313" key="2">
    <source>
        <dbReference type="Proteomes" id="UP000626109"/>
    </source>
</evidence>
<proteinExistence type="predicted"/>
<evidence type="ECO:0000313" key="1">
    <source>
        <dbReference type="EMBL" id="CAE8659809.1"/>
    </source>
</evidence>